<protein>
    <submittedName>
        <fullName evidence="2">Uncharacterized protein</fullName>
    </submittedName>
</protein>
<dbReference type="EMBL" id="BAAALD010000011">
    <property type="protein sequence ID" value="GAA1076553.1"/>
    <property type="molecule type" value="Genomic_DNA"/>
</dbReference>
<accession>A0ABN1TDI4</accession>
<evidence type="ECO:0000313" key="3">
    <source>
        <dbReference type="Proteomes" id="UP001499987"/>
    </source>
</evidence>
<dbReference type="RefSeq" id="WP_344622939.1">
    <property type="nucleotide sequence ID" value="NZ_BAAALD010000011.1"/>
</dbReference>
<evidence type="ECO:0000256" key="1">
    <source>
        <dbReference type="SAM" id="MobiDB-lite"/>
    </source>
</evidence>
<proteinExistence type="predicted"/>
<reference evidence="2 3" key="1">
    <citation type="journal article" date="2019" name="Int. J. Syst. Evol. Microbiol.">
        <title>The Global Catalogue of Microorganisms (GCM) 10K type strain sequencing project: providing services to taxonomists for standard genome sequencing and annotation.</title>
        <authorList>
            <consortium name="The Broad Institute Genomics Platform"/>
            <consortium name="The Broad Institute Genome Sequencing Center for Infectious Disease"/>
            <person name="Wu L."/>
            <person name="Ma J."/>
        </authorList>
    </citation>
    <scope>NUCLEOTIDE SEQUENCE [LARGE SCALE GENOMIC DNA]</scope>
    <source>
        <strain evidence="2 3">JCM 13002</strain>
    </source>
</reference>
<feature type="region of interest" description="Disordered" evidence="1">
    <location>
        <begin position="41"/>
        <end position="114"/>
    </location>
</feature>
<name>A0ABN1TDI4_9ACTN</name>
<keyword evidence="3" id="KW-1185">Reference proteome</keyword>
<dbReference type="Proteomes" id="UP001499987">
    <property type="component" value="Unassembled WGS sequence"/>
</dbReference>
<gene>
    <name evidence="2" type="ORF">GCM10009663_17670</name>
</gene>
<sequence>MRTRSSVTGLLAALLGLALLLGGGAAGTLKPRQSVPAAASANVAEHKETEKELPAGVPLRHGPHAVGRPAPGGGAALRPVGQLVASAAASGHDARPRAPGAPLPYPSRPTGGSTASVYQVFRC</sequence>
<organism evidence="2 3">
    <name type="scientific">Kitasatospora arboriphila</name>
    <dbReference type="NCBI Taxonomy" id="258052"/>
    <lineage>
        <taxon>Bacteria</taxon>
        <taxon>Bacillati</taxon>
        <taxon>Actinomycetota</taxon>
        <taxon>Actinomycetes</taxon>
        <taxon>Kitasatosporales</taxon>
        <taxon>Streptomycetaceae</taxon>
        <taxon>Kitasatospora</taxon>
    </lineage>
</organism>
<comment type="caution">
    <text evidence="2">The sequence shown here is derived from an EMBL/GenBank/DDBJ whole genome shotgun (WGS) entry which is preliminary data.</text>
</comment>
<feature type="compositionally biased region" description="Basic and acidic residues" evidence="1">
    <location>
        <begin position="44"/>
        <end position="53"/>
    </location>
</feature>
<evidence type="ECO:0000313" key="2">
    <source>
        <dbReference type="EMBL" id="GAA1076553.1"/>
    </source>
</evidence>